<dbReference type="InterPro" id="IPR041522">
    <property type="entry name" value="CdaR_GGDEF"/>
</dbReference>
<evidence type="ECO:0000259" key="3">
    <source>
        <dbReference type="Pfam" id="PF13556"/>
    </source>
</evidence>
<name>I0UZ99_9PSEU</name>
<dbReference type="PANTHER" id="PTHR33744:SF7">
    <property type="entry name" value="PUCR FAMILY TRANSCRIPTIONAL REGULATOR"/>
    <property type="match status" value="1"/>
</dbReference>
<dbReference type="Proteomes" id="UP000004691">
    <property type="component" value="Unassembled WGS sequence"/>
</dbReference>
<feature type="region of interest" description="Disordered" evidence="2">
    <location>
        <begin position="42"/>
        <end position="83"/>
    </location>
</feature>
<feature type="domain" description="PucR C-terminal helix-turn-helix" evidence="3">
    <location>
        <begin position="405"/>
        <end position="462"/>
    </location>
</feature>
<dbReference type="Gene3D" id="1.10.10.2840">
    <property type="entry name" value="PucR C-terminal helix-turn-helix domain"/>
    <property type="match status" value="1"/>
</dbReference>
<dbReference type="eggNOG" id="COG2508">
    <property type="taxonomic scope" value="Bacteria"/>
</dbReference>
<gene>
    <name evidence="5" type="ORF">SacxiDRAFT_0938</name>
</gene>
<dbReference type="Pfam" id="PF13556">
    <property type="entry name" value="HTH_30"/>
    <property type="match status" value="1"/>
</dbReference>
<reference evidence="5 6" key="1">
    <citation type="submission" date="2012-01" db="EMBL/GenBank/DDBJ databases">
        <title>Improved High-Quality Draft sequence of Saccharomonospora xinjiangensis XJ-54.</title>
        <authorList>
            <consortium name="US DOE Joint Genome Institute"/>
            <person name="Lucas S."/>
            <person name="Han J."/>
            <person name="Lapidus A."/>
            <person name="Cheng J.-F."/>
            <person name="Goodwin L."/>
            <person name="Pitluck S."/>
            <person name="Peters L."/>
            <person name="Mikhailova N."/>
            <person name="Teshima H."/>
            <person name="Detter J.C."/>
            <person name="Han C."/>
            <person name="Tapia R."/>
            <person name="Land M."/>
            <person name="Hauser L."/>
            <person name="Kyrpides N."/>
            <person name="Ivanova N."/>
            <person name="Pagani I."/>
            <person name="Brambilla E.-M."/>
            <person name="Klenk H.-P."/>
            <person name="Woyke T."/>
        </authorList>
    </citation>
    <scope>NUCLEOTIDE SEQUENCE [LARGE SCALE GENOMIC DNA]</scope>
    <source>
        <strain evidence="5 6">XJ-54</strain>
    </source>
</reference>
<organism evidence="5 6">
    <name type="scientific">Saccharomonospora xinjiangensis XJ-54</name>
    <dbReference type="NCBI Taxonomy" id="882086"/>
    <lineage>
        <taxon>Bacteria</taxon>
        <taxon>Bacillati</taxon>
        <taxon>Actinomycetota</taxon>
        <taxon>Actinomycetes</taxon>
        <taxon>Pseudonocardiales</taxon>
        <taxon>Pseudonocardiaceae</taxon>
        <taxon>Saccharomonospora</taxon>
    </lineage>
</organism>
<proteinExistence type="inferred from homology"/>
<keyword evidence="6" id="KW-1185">Reference proteome</keyword>
<comment type="similarity">
    <text evidence="1">Belongs to the CdaR family.</text>
</comment>
<feature type="domain" description="CdaR GGDEF-like" evidence="4">
    <location>
        <begin position="243"/>
        <end position="358"/>
    </location>
</feature>
<dbReference type="InterPro" id="IPR025736">
    <property type="entry name" value="PucR_C-HTH_dom"/>
</dbReference>
<dbReference type="Pfam" id="PF17853">
    <property type="entry name" value="GGDEF_2"/>
    <property type="match status" value="1"/>
</dbReference>
<dbReference type="InterPro" id="IPR042070">
    <property type="entry name" value="PucR_C-HTH_sf"/>
</dbReference>
<evidence type="ECO:0000256" key="1">
    <source>
        <dbReference type="ARBA" id="ARBA00006754"/>
    </source>
</evidence>
<dbReference type="PANTHER" id="PTHR33744">
    <property type="entry name" value="CARBOHYDRATE DIACID REGULATOR"/>
    <property type="match status" value="1"/>
</dbReference>
<evidence type="ECO:0000259" key="4">
    <source>
        <dbReference type="Pfam" id="PF17853"/>
    </source>
</evidence>
<dbReference type="EMBL" id="JH636049">
    <property type="protein sequence ID" value="EID53202.1"/>
    <property type="molecule type" value="Genomic_DNA"/>
</dbReference>
<dbReference type="STRING" id="882086.SacxiDRAFT_0938"/>
<dbReference type="InterPro" id="IPR051448">
    <property type="entry name" value="CdaR-like_regulators"/>
</dbReference>
<accession>I0UZ99</accession>
<sequence length="473" mass="50220">MIWKSIVDTPVGTGEVRPPGALEHGAPGGLVSAPSEALGGFRSTSAVRSRLSGRPRVGFGTSMSTERSQVPANPPPQRSPSRHELSEATLRALERASGRLAKASVAAIEERLPWFTRMPADQRASILLITQAGAAGFVRWMRDSQEALKLTTEAFRSAPRELSRWISLRQTVEIVRLAVDVFEEQLPRFAADESERAALTEGILRYGREIAFAAANSYAAAAEARGAWDARLEALVVDGVVRGDAEESVLSRAAALGWDPAADATVLVGNPPSDDPPSVVFEVRSKAARVGRPVLLGVQGSRLVVVVAGPTEGTAKDAEILPALATAFAEGPVVAGPTVGSLAEAHRSAAEALSGLRAVVGWPSAPRPARSIDLLPERALAGDAEAERVLVEEIARPLEQAGPALLETIETYLETGGVLETCARQLFVHPNTVRYRLKKAAELTGRNAADPRDALVLRTALTVGRLARSRGLW</sequence>
<evidence type="ECO:0000313" key="6">
    <source>
        <dbReference type="Proteomes" id="UP000004691"/>
    </source>
</evidence>
<dbReference type="AlphaFoldDB" id="I0UZ99"/>
<evidence type="ECO:0000256" key="2">
    <source>
        <dbReference type="SAM" id="MobiDB-lite"/>
    </source>
</evidence>
<dbReference type="HOGENOM" id="CLU_037725_0_0_11"/>
<evidence type="ECO:0000313" key="5">
    <source>
        <dbReference type="EMBL" id="EID53202.1"/>
    </source>
</evidence>
<feature type="region of interest" description="Disordered" evidence="2">
    <location>
        <begin position="1"/>
        <end position="21"/>
    </location>
</feature>
<protein>
    <submittedName>
        <fullName evidence="5">Regulator of polyketide synthase expression</fullName>
    </submittedName>
</protein>
<feature type="compositionally biased region" description="Polar residues" evidence="2">
    <location>
        <begin position="61"/>
        <end position="71"/>
    </location>
</feature>